<accession>A0ABT4RR42</accession>
<gene>
    <name evidence="1" type="ORF">OJ962_25980</name>
</gene>
<evidence type="ECO:0000313" key="2">
    <source>
        <dbReference type="Proteomes" id="UP001147700"/>
    </source>
</evidence>
<evidence type="ECO:0000313" key="1">
    <source>
        <dbReference type="EMBL" id="MDA0140972.1"/>
    </source>
</evidence>
<comment type="caution">
    <text evidence="1">The sequence shown here is derived from an EMBL/GenBank/DDBJ whole genome shotgun (WGS) entry which is preliminary data.</text>
</comment>
<proteinExistence type="predicted"/>
<name>A0ABT4RR42_9ACTN</name>
<organism evidence="1 2">
    <name type="scientific">Solirubrobacter deserti</name>
    <dbReference type="NCBI Taxonomy" id="2282478"/>
    <lineage>
        <taxon>Bacteria</taxon>
        <taxon>Bacillati</taxon>
        <taxon>Actinomycetota</taxon>
        <taxon>Thermoleophilia</taxon>
        <taxon>Solirubrobacterales</taxon>
        <taxon>Solirubrobacteraceae</taxon>
        <taxon>Solirubrobacter</taxon>
    </lineage>
</organism>
<dbReference type="RefSeq" id="WP_202957726.1">
    <property type="nucleotide sequence ID" value="NZ_JAPCID010000048.1"/>
</dbReference>
<sequence>MSEELDHWLPDPVIRSRHRRAARATPADLWAAATSIRLEETRRLGRLVGWRIPGVQGSMTYHELFRAYPFNVLDESEQRLVSGLCGRIWTLARDYPTLDGPDAFRAWDEPGTVRVAFAHGVRALEDGRSELWSEARVQPIDTSARLRLKAVWAVVGPFERLVGAEPLDLAARRAES</sequence>
<dbReference type="Proteomes" id="UP001147700">
    <property type="component" value="Unassembled WGS sequence"/>
</dbReference>
<protein>
    <submittedName>
        <fullName evidence="1">Uncharacterized protein</fullName>
    </submittedName>
</protein>
<dbReference type="EMBL" id="JAPCID010000048">
    <property type="protein sequence ID" value="MDA0140972.1"/>
    <property type="molecule type" value="Genomic_DNA"/>
</dbReference>
<keyword evidence="2" id="KW-1185">Reference proteome</keyword>
<reference evidence="1" key="1">
    <citation type="submission" date="2022-10" db="EMBL/GenBank/DDBJ databases">
        <title>The WGS of Solirubrobacter sp. CPCC 204708.</title>
        <authorList>
            <person name="Jiang Z."/>
        </authorList>
    </citation>
    <scope>NUCLEOTIDE SEQUENCE</scope>
    <source>
        <strain evidence="1">CPCC 204708</strain>
    </source>
</reference>